<feature type="transmembrane region" description="Helical" evidence="1">
    <location>
        <begin position="79"/>
        <end position="103"/>
    </location>
</feature>
<accession>A0A2J8B2C2</accession>
<keyword evidence="1" id="KW-1133">Transmembrane helix</keyword>
<evidence type="ECO:0000256" key="1">
    <source>
        <dbReference type="SAM" id="Phobius"/>
    </source>
</evidence>
<protein>
    <recommendedName>
        <fullName evidence="4">DUF4418 domain-containing protein</fullName>
    </recommendedName>
</protein>
<feature type="transmembrane region" description="Helical" evidence="1">
    <location>
        <begin position="12"/>
        <end position="33"/>
    </location>
</feature>
<sequence>MHKEKCLKSISLIQVIMGIIVAAMSFVLVPVCGPMPNGKYMSCHYTGILITVAGVVLIVLALINYLVKNGALNKVLAIVQIVVAALSYMIPSKIIPVAIGVGMNGKTRYIGLCMKPMQCWNSFHASSVCLLIVVILALIYLAVHFVMKKD</sequence>
<organism evidence="2 3">
    <name type="scientific">Mageeibacillus indolicus</name>
    <dbReference type="NCBI Taxonomy" id="884684"/>
    <lineage>
        <taxon>Bacteria</taxon>
        <taxon>Bacillati</taxon>
        <taxon>Bacillota</taxon>
        <taxon>Clostridia</taxon>
        <taxon>Eubacteriales</taxon>
        <taxon>Oscillospiraceae</taxon>
        <taxon>Mageeibacillus</taxon>
    </lineage>
</organism>
<evidence type="ECO:0008006" key="4">
    <source>
        <dbReference type="Google" id="ProtNLM"/>
    </source>
</evidence>
<gene>
    <name evidence="2" type="ORF">B7R76_04915</name>
</gene>
<dbReference type="Pfam" id="PF14387">
    <property type="entry name" value="DUF4418"/>
    <property type="match status" value="1"/>
</dbReference>
<evidence type="ECO:0000313" key="2">
    <source>
        <dbReference type="EMBL" id="PNH18895.1"/>
    </source>
</evidence>
<keyword evidence="1" id="KW-0812">Transmembrane</keyword>
<reference evidence="3" key="1">
    <citation type="submission" date="2017-04" db="EMBL/GenBank/DDBJ databases">
        <authorList>
            <person name="Bumgarner R.E."/>
            <person name="Fredricks D.N."/>
            <person name="Srinivasan S."/>
        </authorList>
    </citation>
    <scope>NUCLEOTIDE SEQUENCE [LARGE SCALE GENOMIC DNA]</scope>
    <source>
        <strain evidence="3">KA00405</strain>
    </source>
</reference>
<proteinExistence type="predicted"/>
<feature type="transmembrane region" description="Helical" evidence="1">
    <location>
        <begin position="123"/>
        <end position="147"/>
    </location>
</feature>
<dbReference type="InterPro" id="IPR025531">
    <property type="entry name" value="DUF4418"/>
</dbReference>
<dbReference type="RefSeq" id="WP_012994039.1">
    <property type="nucleotide sequence ID" value="NZ_NBZD01000002.1"/>
</dbReference>
<feature type="transmembrane region" description="Helical" evidence="1">
    <location>
        <begin position="45"/>
        <end position="67"/>
    </location>
</feature>
<dbReference type="EMBL" id="NBZD01000002">
    <property type="protein sequence ID" value="PNH18895.1"/>
    <property type="molecule type" value="Genomic_DNA"/>
</dbReference>
<evidence type="ECO:0000313" key="3">
    <source>
        <dbReference type="Proteomes" id="UP000236394"/>
    </source>
</evidence>
<keyword evidence="1" id="KW-0472">Membrane</keyword>
<name>A0A2J8B2C2_9FIRM</name>
<dbReference type="OMA" id="DGSHMAC"/>
<comment type="caution">
    <text evidence="2">The sequence shown here is derived from an EMBL/GenBank/DDBJ whole genome shotgun (WGS) entry which is preliminary data.</text>
</comment>
<dbReference type="AlphaFoldDB" id="A0A2J8B2C2"/>
<dbReference type="Proteomes" id="UP000236394">
    <property type="component" value="Unassembled WGS sequence"/>
</dbReference>